<dbReference type="RefSeq" id="WP_358130554.1">
    <property type="nucleotide sequence ID" value="NZ_JBFALK010000002.1"/>
</dbReference>
<name>A0ABV3G982_MICGL</name>
<feature type="domain" description="Histidine kinase" evidence="13">
    <location>
        <begin position="268"/>
        <end position="478"/>
    </location>
</feature>
<evidence type="ECO:0000256" key="9">
    <source>
        <dbReference type="ARBA" id="ARBA00023012"/>
    </source>
</evidence>
<dbReference type="InterPro" id="IPR004358">
    <property type="entry name" value="Sig_transdc_His_kin-like_C"/>
</dbReference>
<evidence type="ECO:0000256" key="10">
    <source>
        <dbReference type="ARBA" id="ARBA00023136"/>
    </source>
</evidence>
<dbReference type="PROSITE" id="PS50109">
    <property type="entry name" value="HIS_KIN"/>
    <property type="match status" value="1"/>
</dbReference>
<dbReference type="PANTHER" id="PTHR45436">
    <property type="entry name" value="SENSOR HISTIDINE KINASE YKOH"/>
    <property type="match status" value="1"/>
</dbReference>
<evidence type="ECO:0000256" key="6">
    <source>
        <dbReference type="ARBA" id="ARBA00022692"/>
    </source>
</evidence>
<evidence type="ECO:0000313" key="15">
    <source>
        <dbReference type="EMBL" id="MEV0968193.1"/>
    </source>
</evidence>
<dbReference type="InterPro" id="IPR050428">
    <property type="entry name" value="TCS_sensor_his_kinase"/>
</dbReference>
<dbReference type="PROSITE" id="PS50885">
    <property type="entry name" value="HAMP"/>
    <property type="match status" value="1"/>
</dbReference>
<feature type="domain" description="HAMP" evidence="14">
    <location>
        <begin position="207"/>
        <end position="260"/>
    </location>
</feature>
<dbReference type="Proteomes" id="UP001551675">
    <property type="component" value="Unassembled WGS sequence"/>
</dbReference>
<organism evidence="15 16">
    <name type="scientific">Microtetraspora glauca</name>
    <dbReference type="NCBI Taxonomy" id="1996"/>
    <lineage>
        <taxon>Bacteria</taxon>
        <taxon>Bacillati</taxon>
        <taxon>Actinomycetota</taxon>
        <taxon>Actinomycetes</taxon>
        <taxon>Streptosporangiales</taxon>
        <taxon>Streptosporangiaceae</taxon>
        <taxon>Microtetraspora</taxon>
    </lineage>
</organism>
<evidence type="ECO:0000259" key="14">
    <source>
        <dbReference type="PROSITE" id="PS50885"/>
    </source>
</evidence>
<comment type="catalytic activity">
    <reaction evidence="1">
        <text>ATP + protein L-histidine = ADP + protein N-phospho-L-histidine.</text>
        <dbReference type="EC" id="2.7.13.3"/>
    </reaction>
</comment>
<dbReference type="EMBL" id="JBFALK010000002">
    <property type="protein sequence ID" value="MEV0968193.1"/>
    <property type="molecule type" value="Genomic_DNA"/>
</dbReference>
<keyword evidence="16" id="KW-1185">Reference proteome</keyword>
<evidence type="ECO:0000256" key="11">
    <source>
        <dbReference type="SAM" id="MobiDB-lite"/>
    </source>
</evidence>
<dbReference type="SUPFAM" id="SSF47384">
    <property type="entry name" value="Homodimeric domain of signal transducing histidine kinase"/>
    <property type="match status" value="1"/>
</dbReference>
<dbReference type="SMART" id="SM00388">
    <property type="entry name" value="HisKA"/>
    <property type="match status" value="1"/>
</dbReference>
<dbReference type="InterPro" id="IPR036097">
    <property type="entry name" value="HisK_dim/P_sf"/>
</dbReference>
<dbReference type="EC" id="2.7.13.3" evidence="3"/>
<dbReference type="Gene3D" id="6.10.340.10">
    <property type="match status" value="1"/>
</dbReference>
<dbReference type="InterPro" id="IPR003594">
    <property type="entry name" value="HATPase_dom"/>
</dbReference>
<feature type="region of interest" description="Disordered" evidence="11">
    <location>
        <begin position="465"/>
        <end position="490"/>
    </location>
</feature>
<dbReference type="Pfam" id="PF02518">
    <property type="entry name" value="HATPase_c"/>
    <property type="match status" value="1"/>
</dbReference>
<comment type="caution">
    <text evidence="15">The sequence shown here is derived from an EMBL/GenBank/DDBJ whole genome shotgun (WGS) entry which is preliminary data.</text>
</comment>
<proteinExistence type="predicted"/>
<dbReference type="CDD" id="cd00075">
    <property type="entry name" value="HATPase"/>
    <property type="match status" value="1"/>
</dbReference>
<keyword evidence="4" id="KW-0597">Phosphoprotein</keyword>
<protein>
    <recommendedName>
        <fullName evidence="3">histidine kinase</fullName>
        <ecNumber evidence="3">2.7.13.3</ecNumber>
    </recommendedName>
</protein>
<keyword evidence="10 12" id="KW-0472">Membrane</keyword>
<dbReference type="GO" id="GO:0016301">
    <property type="term" value="F:kinase activity"/>
    <property type="evidence" value="ECO:0007669"/>
    <property type="project" value="UniProtKB-KW"/>
</dbReference>
<dbReference type="SUPFAM" id="SSF55874">
    <property type="entry name" value="ATPase domain of HSP90 chaperone/DNA topoisomerase II/histidine kinase"/>
    <property type="match status" value="1"/>
</dbReference>
<keyword evidence="6 12" id="KW-0812">Transmembrane</keyword>
<evidence type="ECO:0000256" key="2">
    <source>
        <dbReference type="ARBA" id="ARBA00004236"/>
    </source>
</evidence>
<evidence type="ECO:0000256" key="5">
    <source>
        <dbReference type="ARBA" id="ARBA00022679"/>
    </source>
</evidence>
<reference evidence="15 16" key="1">
    <citation type="submission" date="2024-06" db="EMBL/GenBank/DDBJ databases">
        <title>The Natural Products Discovery Center: Release of the First 8490 Sequenced Strains for Exploring Actinobacteria Biosynthetic Diversity.</title>
        <authorList>
            <person name="Kalkreuter E."/>
            <person name="Kautsar S.A."/>
            <person name="Yang D."/>
            <person name="Bader C.D."/>
            <person name="Teijaro C.N."/>
            <person name="Fluegel L."/>
            <person name="Davis C.M."/>
            <person name="Simpson J.R."/>
            <person name="Lauterbach L."/>
            <person name="Steele A.D."/>
            <person name="Gui C."/>
            <person name="Meng S."/>
            <person name="Li G."/>
            <person name="Viehrig K."/>
            <person name="Ye F."/>
            <person name="Su P."/>
            <person name="Kiefer A.F."/>
            <person name="Nichols A."/>
            <person name="Cepeda A.J."/>
            <person name="Yan W."/>
            <person name="Fan B."/>
            <person name="Jiang Y."/>
            <person name="Adhikari A."/>
            <person name="Zheng C.-J."/>
            <person name="Schuster L."/>
            <person name="Cowan T.M."/>
            <person name="Smanski M.J."/>
            <person name="Chevrette M.G."/>
            <person name="De Carvalho L.P.S."/>
            <person name="Shen B."/>
        </authorList>
    </citation>
    <scope>NUCLEOTIDE SEQUENCE [LARGE SCALE GENOMIC DNA]</scope>
    <source>
        <strain evidence="15 16">NPDC050100</strain>
    </source>
</reference>
<keyword evidence="9" id="KW-0902">Two-component regulatory system</keyword>
<dbReference type="SMART" id="SM00304">
    <property type="entry name" value="HAMP"/>
    <property type="match status" value="1"/>
</dbReference>
<evidence type="ECO:0000256" key="12">
    <source>
        <dbReference type="SAM" id="Phobius"/>
    </source>
</evidence>
<dbReference type="PANTHER" id="PTHR45436:SF5">
    <property type="entry name" value="SENSOR HISTIDINE KINASE TRCS"/>
    <property type="match status" value="1"/>
</dbReference>
<dbReference type="Gene3D" id="1.10.287.130">
    <property type="match status" value="1"/>
</dbReference>
<accession>A0ABV3G982</accession>
<dbReference type="SUPFAM" id="SSF158472">
    <property type="entry name" value="HAMP domain-like"/>
    <property type="match status" value="1"/>
</dbReference>
<evidence type="ECO:0000256" key="3">
    <source>
        <dbReference type="ARBA" id="ARBA00012438"/>
    </source>
</evidence>
<dbReference type="SMART" id="SM00387">
    <property type="entry name" value="HATPase_c"/>
    <property type="match status" value="1"/>
</dbReference>
<evidence type="ECO:0000313" key="16">
    <source>
        <dbReference type="Proteomes" id="UP001551675"/>
    </source>
</evidence>
<gene>
    <name evidence="15" type="ORF">AB0I59_06125</name>
</gene>
<dbReference type="InterPro" id="IPR005467">
    <property type="entry name" value="His_kinase_dom"/>
</dbReference>
<evidence type="ECO:0000256" key="1">
    <source>
        <dbReference type="ARBA" id="ARBA00000085"/>
    </source>
</evidence>
<evidence type="ECO:0000259" key="13">
    <source>
        <dbReference type="PROSITE" id="PS50109"/>
    </source>
</evidence>
<evidence type="ECO:0000256" key="4">
    <source>
        <dbReference type="ARBA" id="ARBA00022553"/>
    </source>
</evidence>
<dbReference type="CDD" id="cd06225">
    <property type="entry name" value="HAMP"/>
    <property type="match status" value="1"/>
</dbReference>
<dbReference type="Pfam" id="PF00512">
    <property type="entry name" value="HisKA"/>
    <property type="match status" value="1"/>
</dbReference>
<dbReference type="Gene3D" id="3.30.565.10">
    <property type="entry name" value="Histidine kinase-like ATPase, C-terminal domain"/>
    <property type="match status" value="1"/>
</dbReference>
<sequence>MRRRRSLRARLTLVIAAAVAVAVALSAAVCWFLIHDRMQGQIRDSLGEFNPRVEQVAFTLAQCGADSDQETLEQGVGPPHPWDPSGRSWEIIRVDGSVCVWGSSDEVVPTPEERALAVSGGDPVLRDAVTRNGSSVLALTKKYVPQPSPRGGPEELRQFAVPEPVAVTVFRSTEEMSGTLRILALILGSVAVVGVLGAALAGLWLARAALRPVERLTSAVEHVARTEDLAIRIPVEGTDEIARLSRSFNTMTAALSSSQERQRRLVSDAGHELRTPLTSLRTNIDLMLRSENTGRALEPESKRRLLINVKEQFEEMSSLIGDLLELSRSAETGEHSTDIDFHDLVSAAVNRARRRGPGLEFQVDLQPWQVHGDARGLQRAAVNVLDNAVKFSPPGGLVAVRLANGVLTVRDQGPGIPEDELPHVFERFWRSSSARSLPGSGLGLSIVAQAVRDAGGEVRLGNAPGGGTLATISLPGTPPGAEVKDEVAAS</sequence>
<keyword evidence="5" id="KW-0808">Transferase</keyword>
<comment type="subcellular location">
    <subcellularLocation>
        <location evidence="2">Cell membrane</location>
    </subcellularLocation>
</comment>
<keyword evidence="7 15" id="KW-0418">Kinase</keyword>
<dbReference type="CDD" id="cd00082">
    <property type="entry name" value="HisKA"/>
    <property type="match status" value="1"/>
</dbReference>
<evidence type="ECO:0000256" key="7">
    <source>
        <dbReference type="ARBA" id="ARBA00022777"/>
    </source>
</evidence>
<evidence type="ECO:0000256" key="8">
    <source>
        <dbReference type="ARBA" id="ARBA00022989"/>
    </source>
</evidence>
<dbReference type="InterPro" id="IPR003661">
    <property type="entry name" value="HisK_dim/P_dom"/>
</dbReference>
<keyword evidence="8 12" id="KW-1133">Transmembrane helix</keyword>
<dbReference type="PRINTS" id="PR00344">
    <property type="entry name" value="BCTRLSENSOR"/>
</dbReference>
<dbReference type="Pfam" id="PF00672">
    <property type="entry name" value="HAMP"/>
    <property type="match status" value="1"/>
</dbReference>
<dbReference type="InterPro" id="IPR003660">
    <property type="entry name" value="HAMP_dom"/>
</dbReference>
<dbReference type="InterPro" id="IPR036890">
    <property type="entry name" value="HATPase_C_sf"/>
</dbReference>
<feature type="transmembrane region" description="Helical" evidence="12">
    <location>
        <begin position="182"/>
        <end position="206"/>
    </location>
</feature>